<comment type="caution">
    <text evidence="1">The sequence shown here is derived from an EMBL/GenBank/DDBJ whole genome shotgun (WGS) entry which is preliminary data.</text>
</comment>
<proteinExistence type="predicted"/>
<keyword evidence="2" id="KW-1185">Reference proteome</keyword>
<accession>A0A392PCN3</accession>
<evidence type="ECO:0000313" key="2">
    <source>
        <dbReference type="Proteomes" id="UP000265520"/>
    </source>
</evidence>
<reference evidence="1 2" key="1">
    <citation type="journal article" date="2018" name="Front. Plant Sci.">
        <title>Red Clover (Trifolium pratense) and Zigzag Clover (T. medium) - A Picture of Genomic Similarities and Differences.</title>
        <authorList>
            <person name="Dluhosova J."/>
            <person name="Istvanek J."/>
            <person name="Nedelnik J."/>
            <person name="Repkova J."/>
        </authorList>
    </citation>
    <scope>NUCLEOTIDE SEQUENCE [LARGE SCALE GENOMIC DNA]</scope>
    <source>
        <strain evidence="2">cv. 10/8</strain>
        <tissue evidence="1">Leaf</tissue>
    </source>
</reference>
<dbReference type="AlphaFoldDB" id="A0A392PCN3"/>
<dbReference type="Proteomes" id="UP000265520">
    <property type="component" value="Unassembled WGS sequence"/>
</dbReference>
<organism evidence="1 2">
    <name type="scientific">Trifolium medium</name>
    <dbReference type="NCBI Taxonomy" id="97028"/>
    <lineage>
        <taxon>Eukaryota</taxon>
        <taxon>Viridiplantae</taxon>
        <taxon>Streptophyta</taxon>
        <taxon>Embryophyta</taxon>
        <taxon>Tracheophyta</taxon>
        <taxon>Spermatophyta</taxon>
        <taxon>Magnoliopsida</taxon>
        <taxon>eudicotyledons</taxon>
        <taxon>Gunneridae</taxon>
        <taxon>Pentapetalae</taxon>
        <taxon>rosids</taxon>
        <taxon>fabids</taxon>
        <taxon>Fabales</taxon>
        <taxon>Fabaceae</taxon>
        <taxon>Papilionoideae</taxon>
        <taxon>50 kb inversion clade</taxon>
        <taxon>NPAAA clade</taxon>
        <taxon>Hologalegina</taxon>
        <taxon>IRL clade</taxon>
        <taxon>Trifolieae</taxon>
        <taxon>Trifolium</taxon>
    </lineage>
</organism>
<protein>
    <submittedName>
        <fullName evidence="1">Uncharacterized protein</fullName>
    </submittedName>
</protein>
<feature type="non-terminal residue" evidence="1">
    <location>
        <position position="1"/>
    </location>
</feature>
<sequence length="109" mass="12934">RWRFSLAVNVSRKRGVVTKIRPCTGWKGRCHCCYCRRRYIGHRRLPLVVTAVFVPTLERSSLHWASSFTVSRYRCFRACYVRRPPWLQSRAVMCGVLFAERKERKEKVG</sequence>
<name>A0A392PCN3_9FABA</name>
<evidence type="ECO:0000313" key="1">
    <source>
        <dbReference type="EMBL" id="MCI09249.1"/>
    </source>
</evidence>
<dbReference type="EMBL" id="LXQA010071921">
    <property type="protein sequence ID" value="MCI09249.1"/>
    <property type="molecule type" value="Genomic_DNA"/>
</dbReference>